<evidence type="ECO:0008006" key="4">
    <source>
        <dbReference type="Google" id="ProtNLM"/>
    </source>
</evidence>
<protein>
    <recommendedName>
        <fullName evidence="4">Transmembrane protein</fullName>
    </recommendedName>
</protein>
<dbReference type="RefSeq" id="WP_100442273.1">
    <property type="nucleotide sequence ID" value="NZ_CBCPIZ010000077.1"/>
</dbReference>
<comment type="caution">
    <text evidence="2">The sequence shown here is derived from an EMBL/GenBank/DDBJ whole genome shotgun (WGS) entry which is preliminary data.</text>
</comment>
<dbReference type="OrthoDB" id="6041946at2"/>
<feature type="transmembrane region" description="Helical" evidence="1">
    <location>
        <begin position="6"/>
        <end position="33"/>
    </location>
</feature>
<proteinExistence type="predicted"/>
<evidence type="ECO:0000313" key="3">
    <source>
        <dbReference type="Proteomes" id="UP000230167"/>
    </source>
</evidence>
<evidence type="ECO:0000256" key="1">
    <source>
        <dbReference type="SAM" id="Phobius"/>
    </source>
</evidence>
<evidence type="ECO:0000313" key="2">
    <source>
        <dbReference type="EMBL" id="PJL23999.1"/>
    </source>
</evidence>
<keyword evidence="1" id="KW-0812">Transmembrane</keyword>
<dbReference type="AlphaFoldDB" id="A0A2J0U505"/>
<dbReference type="EMBL" id="NEQV01000009">
    <property type="protein sequence ID" value="PJL23999.1"/>
    <property type="molecule type" value="Genomic_DNA"/>
</dbReference>
<name>A0A2J0U505_STEMA</name>
<organism evidence="2 3">
    <name type="scientific">Stenotrophomonas maltophilia</name>
    <name type="common">Pseudomonas maltophilia</name>
    <name type="synonym">Xanthomonas maltophilia</name>
    <dbReference type="NCBI Taxonomy" id="40324"/>
    <lineage>
        <taxon>Bacteria</taxon>
        <taxon>Pseudomonadati</taxon>
        <taxon>Pseudomonadota</taxon>
        <taxon>Gammaproteobacteria</taxon>
        <taxon>Lysobacterales</taxon>
        <taxon>Lysobacteraceae</taxon>
        <taxon>Stenotrophomonas</taxon>
        <taxon>Stenotrophomonas maltophilia group</taxon>
    </lineage>
</organism>
<accession>A0A2J0U505</accession>
<reference evidence="2 3" key="1">
    <citation type="journal article" date="2017" name="Front. Microbiol.">
        <title>Double-Face Meets the Bacterial World: The Opportunistic Pathogen Stenotrophomonas maltophilia.</title>
        <authorList>
            <person name="Lira F."/>
            <person name="Berg G."/>
            <person name="Martinez J.L."/>
        </authorList>
    </citation>
    <scope>NUCLEOTIDE SEQUENCE [LARGE SCALE GENOMIC DNA]</scope>
    <source>
        <strain evidence="2 3">EA1</strain>
    </source>
</reference>
<keyword evidence="1" id="KW-0472">Membrane</keyword>
<keyword evidence="1" id="KW-1133">Transmembrane helix</keyword>
<gene>
    <name evidence="2" type="ORF">B9Y64_20750</name>
</gene>
<dbReference type="Proteomes" id="UP000230167">
    <property type="component" value="Unassembled WGS sequence"/>
</dbReference>
<sequence length="68" mass="7749">MEGGRALLTLFALGISLVWILVPFAIFAVRNLLRELLAEQRRTNELLEHIGGYRIPKPQPEPTVWRAP</sequence>